<dbReference type="Proteomes" id="UP001499988">
    <property type="component" value="Unassembled WGS sequence"/>
</dbReference>
<sequence length="599" mass="66822">MKKTLICTSLATVLLLGAIATVNAAGLPAAPPSGELGAIVINPYKNSPLTAVVNLHNKEISDVTVTVHGKGKNGVPISYPVGPQTLLRHDGVPIFGLYANHRNNITLNFNLDGKKITEEHQIVTGGIESKYLDHRNHYAIPAVNVTKVDRKFADRLYLVNSNSSTAHGSDLNWVGPKPPPKSTADILAAQKAMGAIPFDAAPLNIIVDTEGEIRWWLNQDATYEGHDIDLNKRGIMMGINETQDGMFTFVQGQRYGFFDLMGRIDDYRLPRGYADATHAMWPMENGNFLVRASKQNYYNQWEDTYVHTVRDHILEVDARGNLLDVWDLNKILDPYRESLLVGLDMGAVCLNIDADAAGMTIGAAELDAPYGDIPGVGPGRNWAHVNSISHDPSDDSIILSLRHQGNVKIGRDKDVKWIIAPREGWNNELAKKLLTPVDSKGKKIKCNDKGKCEGDFDFTYTQHTTWLSPKGTITSLDNGDGRWNDQPVMPTDKWTRFVEYKVDEENMTVEQLWEYGKERGWEWYSPVTSNAEYRADRDTMFGFGGSIDMFDPSTPTIGRINEIDYKTKEVMVEIDVMTLKPLDGHYRSVIVTPKTLFGK</sequence>
<keyword evidence="1" id="KW-0732">Signal</keyword>
<dbReference type="InterPro" id="IPR035391">
    <property type="entry name" value="Arylsulfotran_N"/>
</dbReference>
<dbReference type="InterPro" id="IPR010262">
    <property type="entry name" value="Arylsulfotransferase_bact"/>
</dbReference>
<feature type="chain" id="PRO_5046571404" evidence="1">
    <location>
        <begin position="25"/>
        <end position="599"/>
    </location>
</feature>
<evidence type="ECO:0000313" key="4">
    <source>
        <dbReference type="Proteomes" id="UP001499988"/>
    </source>
</evidence>
<dbReference type="PANTHER" id="PTHR35340:SF10">
    <property type="entry name" value="CYTOPLASMIC PROTEIN"/>
    <property type="match status" value="1"/>
</dbReference>
<dbReference type="RefSeq" id="WP_345334583.1">
    <property type="nucleotide sequence ID" value="NZ_BAABJZ010000016.1"/>
</dbReference>
<evidence type="ECO:0000256" key="1">
    <source>
        <dbReference type="SAM" id="SignalP"/>
    </source>
</evidence>
<name>A0ABP9EK71_9GAMM</name>
<accession>A0ABP9EK71</accession>
<comment type="caution">
    <text evidence="3">The sequence shown here is derived from an EMBL/GenBank/DDBJ whole genome shotgun (WGS) entry which is preliminary data.</text>
</comment>
<dbReference type="PANTHER" id="PTHR35340">
    <property type="entry name" value="PQQ ENZYME REPEAT PROTEIN-RELATED"/>
    <property type="match status" value="1"/>
</dbReference>
<dbReference type="InterPro" id="IPR038477">
    <property type="entry name" value="ASST_N_sf"/>
</dbReference>
<dbReference type="EMBL" id="BAABJZ010000016">
    <property type="protein sequence ID" value="GAA4880552.1"/>
    <property type="molecule type" value="Genomic_DNA"/>
</dbReference>
<evidence type="ECO:0000259" key="2">
    <source>
        <dbReference type="Pfam" id="PF17425"/>
    </source>
</evidence>
<dbReference type="Pfam" id="PF17425">
    <property type="entry name" value="Arylsulfotran_N"/>
    <property type="match status" value="1"/>
</dbReference>
<dbReference type="InterPro" id="IPR053143">
    <property type="entry name" value="Arylsulfate_ST"/>
</dbReference>
<feature type="domain" description="Arylsulfotransferase N-terminal" evidence="2">
    <location>
        <begin position="39"/>
        <end position="124"/>
    </location>
</feature>
<evidence type="ECO:0000313" key="3">
    <source>
        <dbReference type="EMBL" id="GAA4880552.1"/>
    </source>
</evidence>
<proteinExistence type="predicted"/>
<protein>
    <submittedName>
        <fullName evidence="3">Aryl-sulfate sulfotransferase</fullName>
    </submittedName>
</protein>
<gene>
    <name evidence="3" type="ORF">GCM10023333_13490</name>
</gene>
<dbReference type="Gene3D" id="2.60.40.3100">
    <property type="entry name" value="Arylsulphate sulphotransferase monomer, N-terminal domain"/>
    <property type="match status" value="1"/>
</dbReference>
<dbReference type="Pfam" id="PF05935">
    <property type="entry name" value="Arylsulfotrans"/>
    <property type="match status" value="1"/>
</dbReference>
<keyword evidence="4" id="KW-1185">Reference proteome</keyword>
<feature type="signal peptide" evidence="1">
    <location>
        <begin position="1"/>
        <end position="24"/>
    </location>
</feature>
<organism evidence="3 4">
    <name type="scientific">Ferrimonas pelagia</name>
    <dbReference type="NCBI Taxonomy" id="1177826"/>
    <lineage>
        <taxon>Bacteria</taxon>
        <taxon>Pseudomonadati</taxon>
        <taxon>Pseudomonadota</taxon>
        <taxon>Gammaproteobacteria</taxon>
        <taxon>Alteromonadales</taxon>
        <taxon>Ferrimonadaceae</taxon>
        <taxon>Ferrimonas</taxon>
    </lineage>
</organism>
<reference evidence="4" key="1">
    <citation type="journal article" date="2019" name="Int. J. Syst. Evol. Microbiol.">
        <title>The Global Catalogue of Microorganisms (GCM) 10K type strain sequencing project: providing services to taxonomists for standard genome sequencing and annotation.</title>
        <authorList>
            <consortium name="The Broad Institute Genomics Platform"/>
            <consortium name="The Broad Institute Genome Sequencing Center for Infectious Disease"/>
            <person name="Wu L."/>
            <person name="Ma J."/>
        </authorList>
    </citation>
    <scope>NUCLEOTIDE SEQUENCE [LARGE SCALE GENOMIC DNA]</scope>
    <source>
        <strain evidence="4">JCM 18401</strain>
    </source>
</reference>